<dbReference type="EMBL" id="CAICTM010000727">
    <property type="protein sequence ID" value="CAB9515624.1"/>
    <property type="molecule type" value="Genomic_DNA"/>
</dbReference>
<dbReference type="EMBL" id="CAICTM010002902">
    <property type="protein sequence ID" value="CAB9530504.1"/>
    <property type="molecule type" value="Genomic_DNA"/>
</dbReference>
<name>A0A9N8EAI0_9STRA</name>
<evidence type="ECO:0000313" key="4">
    <source>
        <dbReference type="Proteomes" id="UP001153069"/>
    </source>
</evidence>
<sequence>MCITSRDTMIPPMIFIPSSCGGTFEVRTMPVLPEAEEFVDTRWDEGSASKKDCPACVYKNDRWACTAECNPLRLPTRKSCPPKDSAALPPRQPIRRRR</sequence>
<evidence type="ECO:0000313" key="2">
    <source>
        <dbReference type="EMBL" id="CAB9515624.1"/>
    </source>
</evidence>
<evidence type="ECO:0000256" key="1">
    <source>
        <dbReference type="SAM" id="MobiDB-lite"/>
    </source>
</evidence>
<keyword evidence="4" id="KW-1185">Reference proteome</keyword>
<accession>A0A9N8EAI0</accession>
<gene>
    <name evidence="3" type="ORF">SEMRO_2904_G339930.1</name>
    <name evidence="2" type="ORF">SEMRO_728_G193710.1</name>
</gene>
<feature type="region of interest" description="Disordered" evidence="1">
    <location>
        <begin position="73"/>
        <end position="98"/>
    </location>
</feature>
<reference evidence="2" key="1">
    <citation type="submission" date="2020-06" db="EMBL/GenBank/DDBJ databases">
        <authorList>
            <consortium name="Plant Systems Biology data submission"/>
        </authorList>
    </citation>
    <scope>NUCLEOTIDE SEQUENCE</scope>
    <source>
        <strain evidence="2">D6</strain>
    </source>
</reference>
<organism evidence="2 4">
    <name type="scientific">Seminavis robusta</name>
    <dbReference type="NCBI Taxonomy" id="568900"/>
    <lineage>
        <taxon>Eukaryota</taxon>
        <taxon>Sar</taxon>
        <taxon>Stramenopiles</taxon>
        <taxon>Ochrophyta</taxon>
        <taxon>Bacillariophyta</taxon>
        <taxon>Bacillariophyceae</taxon>
        <taxon>Bacillariophycidae</taxon>
        <taxon>Naviculales</taxon>
        <taxon>Naviculaceae</taxon>
        <taxon>Seminavis</taxon>
    </lineage>
</organism>
<evidence type="ECO:0000313" key="3">
    <source>
        <dbReference type="EMBL" id="CAB9530504.1"/>
    </source>
</evidence>
<protein>
    <submittedName>
        <fullName evidence="2">Uncharacterized protein</fullName>
    </submittedName>
</protein>
<proteinExistence type="predicted"/>
<dbReference type="AlphaFoldDB" id="A0A9N8EAI0"/>
<dbReference type="Proteomes" id="UP001153069">
    <property type="component" value="Unassembled WGS sequence"/>
</dbReference>
<comment type="caution">
    <text evidence="2">The sequence shown here is derived from an EMBL/GenBank/DDBJ whole genome shotgun (WGS) entry which is preliminary data.</text>
</comment>